<organism evidence="1 2">
    <name type="scientific">Thalictrum thalictroides</name>
    <name type="common">Rue-anemone</name>
    <name type="synonym">Anemone thalictroides</name>
    <dbReference type="NCBI Taxonomy" id="46969"/>
    <lineage>
        <taxon>Eukaryota</taxon>
        <taxon>Viridiplantae</taxon>
        <taxon>Streptophyta</taxon>
        <taxon>Embryophyta</taxon>
        <taxon>Tracheophyta</taxon>
        <taxon>Spermatophyta</taxon>
        <taxon>Magnoliopsida</taxon>
        <taxon>Ranunculales</taxon>
        <taxon>Ranunculaceae</taxon>
        <taxon>Thalictroideae</taxon>
        <taxon>Thalictrum</taxon>
    </lineage>
</organism>
<name>A0A7J6X4W7_THATH</name>
<evidence type="ECO:0000313" key="1">
    <source>
        <dbReference type="EMBL" id="KAF5204846.1"/>
    </source>
</evidence>
<keyword evidence="2" id="KW-1185">Reference proteome</keyword>
<dbReference type="EMBL" id="JABWDY010004881">
    <property type="protein sequence ID" value="KAF5204846.1"/>
    <property type="molecule type" value="Genomic_DNA"/>
</dbReference>
<sequence>MEPRSGPRSRSSSHSVSSEQCSNIDALIDSTVETSVLKDVAKMVSSIIDVNTELGTETVPTLVLAKADAARVPALATLLLYNCPSLVELVKELLPSLRTSSLVLYRLLDMV</sequence>
<accession>A0A7J6X4W7</accession>
<protein>
    <submittedName>
        <fullName evidence="1">Uncharacterized protein</fullName>
    </submittedName>
</protein>
<dbReference type="AlphaFoldDB" id="A0A7J6X4W7"/>
<gene>
    <name evidence="1" type="ORF">FRX31_005567</name>
</gene>
<comment type="caution">
    <text evidence="1">The sequence shown here is derived from an EMBL/GenBank/DDBJ whole genome shotgun (WGS) entry which is preliminary data.</text>
</comment>
<proteinExistence type="predicted"/>
<reference evidence="1 2" key="1">
    <citation type="submission" date="2020-06" db="EMBL/GenBank/DDBJ databases">
        <title>Transcriptomic and genomic resources for Thalictrum thalictroides and T. hernandezii: Facilitating candidate gene discovery in an emerging model plant lineage.</title>
        <authorList>
            <person name="Arias T."/>
            <person name="Riano-Pachon D.M."/>
            <person name="Di Stilio V.S."/>
        </authorList>
    </citation>
    <scope>NUCLEOTIDE SEQUENCE [LARGE SCALE GENOMIC DNA]</scope>
    <source>
        <strain evidence="2">cv. WT478/WT964</strain>
        <tissue evidence="1">Leaves</tissue>
    </source>
</reference>
<dbReference type="Proteomes" id="UP000554482">
    <property type="component" value="Unassembled WGS sequence"/>
</dbReference>
<evidence type="ECO:0000313" key="2">
    <source>
        <dbReference type="Proteomes" id="UP000554482"/>
    </source>
</evidence>